<dbReference type="OrthoDB" id="9791837at2"/>
<dbReference type="Gene3D" id="3.40.50.150">
    <property type="entry name" value="Vaccinia Virus protein VP39"/>
    <property type="match status" value="1"/>
</dbReference>
<gene>
    <name evidence="1" type="ordered locus">cce_0833</name>
</gene>
<dbReference type="SUPFAM" id="SSF53335">
    <property type="entry name" value="S-adenosyl-L-methionine-dependent methyltransferases"/>
    <property type="match status" value="1"/>
</dbReference>
<evidence type="ECO:0000313" key="1">
    <source>
        <dbReference type="EMBL" id="ACB50184.1"/>
    </source>
</evidence>
<dbReference type="PANTHER" id="PTHR43861">
    <property type="entry name" value="TRANS-ACONITATE 2-METHYLTRANSFERASE-RELATED"/>
    <property type="match status" value="1"/>
</dbReference>
<dbReference type="Pfam" id="PF13489">
    <property type="entry name" value="Methyltransf_23"/>
    <property type="match status" value="1"/>
</dbReference>
<dbReference type="KEGG" id="cyt:cce_0833"/>
<dbReference type="Proteomes" id="UP000001203">
    <property type="component" value="Chromosome circular"/>
</dbReference>
<keyword evidence="2" id="KW-1185">Reference proteome</keyword>
<evidence type="ECO:0000313" key="2">
    <source>
        <dbReference type="Proteomes" id="UP000001203"/>
    </source>
</evidence>
<dbReference type="HOGENOM" id="CLU_094227_0_0_3"/>
<evidence type="ECO:0008006" key="3">
    <source>
        <dbReference type="Google" id="ProtNLM"/>
    </source>
</evidence>
<dbReference type="RefSeq" id="WP_009546070.1">
    <property type="nucleotide sequence ID" value="NC_010546.1"/>
</dbReference>
<reference evidence="1 2" key="1">
    <citation type="journal article" date="2008" name="Proc. Natl. Acad. Sci. U.S.A.">
        <title>The genome of Cyanothece 51142, a unicellular diazotrophic cyanobacterium important in the marine nitrogen cycle.</title>
        <authorList>
            <person name="Welsh E.A."/>
            <person name="Liberton M."/>
            <person name="Stoeckel J."/>
            <person name="Loh T."/>
            <person name="Elvitigala T."/>
            <person name="Wang C."/>
            <person name="Wollam A."/>
            <person name="Fulton R.S."/>
            <person name="Clifton S.W."/>
            <person name="Jacobs J.M."/>
            <person name="Aurora R."/>
            <person name="Ghosh B.K."/>
            <person name="Sherman L.A."/>
            <person name="Smith R.D."/>
            <person name="Wilson R.K."/>
            <person name="Pakrasi H.B."/>
        </authorList>
    </citation>
    <scope>NUCLEOTIDE SEQUENCE [LARGE SCALE GENOMIC DNA]</scope>
    <source>
        <strain evidence="2">ATCC 51142 / BH68</strain>
    </source>
</reference>
<name>B1WRZ0_CROS5</name>
<sequence>MQYSIQEHYQKLANQYDDFWANSSEFIDFLSQAIIEHLQLKITDILVDLGCGTGIYGKAIRTQINLENKIICVDPSDKMLEKIPNNTYYQTVVKDAVKFANEPGKYDKILIKEMIHHINDKEKLLTGLFDRLNKQGILLIILLPPTIEYPLFQQALSVYESVQPHYNNLVNLCENIGFKTTVNFIDYNVSISKEKYFNMVSNRYMSLLSRFNDKELNQGLQEMEEKYTNISNLEFCDRFVFLVAKK</sequence>
<dbReference type="InterPro" id="IPR029063">
    <property type="entry name" value="SAM-dependent_MTases_sf"/>
</dbReference>
<proteinExistence type="predicted"/>
<dbReference type="eggNOG" id="COG0500">
    <property type="taxonomic scope" value="Bacteria"/>
</dbReference>
<dbReference type="GO" id="GO:0016740">
    <property type="term" value="F:transferase activity"/>
    <property type="evidence" value="ECO:0007669"/>
    <property type="project" value="UniProtKB-KW"/>
</dbReference>
<accession>B1WRZ0</accession>
<dbReference type="EMBL" id="CP000806">
    <property type="protein sequence ID" value="ACB50184.1"/>
    <property type="molecule type" value="Genomic_DNA"/>
</dbReference>
<dbReference type="CDD" id="cd02440">
    <property type="entry name" value="AdoMet_MTases"/>
    <property type="match status" value="1"/>
</dbReference>
<dbReference type="STRING" id="43989.cce_0833"/>
<dbReference type="AlphaFoldDB" id="B1WRZ0"/>
<organism evidence="1 2">
    <name type="scientific">Crocosphaera subtropica (strain ATCC 51142 / BH68)</name>
    <name type="common">Cyanothece sp. (strain ATCC 51142)</name>
    <dbReference type="NCBI Taxonomy" id="43989"/>
    <lineage>
        <taxon>Bacteria</taxon>
        <taxon>Bacillati</taxon>
        <taxon>Cyanobacteriota</taxon>
        <taxon>Cyanophyceae</taxon>
        <taxon>Oscillatoriophycideae</taxon>
        <taxon>Chroococcales</taxon>
        <taxon>Aphanothecaceae</taxon>
        <taxon>Crocosphaera</taxon>
        <taxon>Crocosphaera subtropica</taxon>
    </lineage>
</organism>
<protein>
    <recommendedName>
        <fullName evidence="3">Methyltransferase domain-containing protein</fullName>
    </recommendedName>
</protein>